<dbReference type="Proteomes" id="UP000294257">
    <property type="component" value="Unassembled WGS sequence"/>
</dbReference>
<dbReference type="AlphaFoldDB" id="A0A4Q7KIF3"/>
<sequence length="137" mass="15067">MSAATYRALRGIDKHLDEMARRPGANGTDEWRLAIMRSRAAVRVDAAAKQLAAEAQAKDAPAELRGLAELVRAGGATWGECLLGKVDELPEVSAWLAAARDSGSPVELPREEPPEKKPRLDYNDDYSKNTYLRDDDF</sequence>
<dbReference type="EMBL" id="SGWQ01000010">
    <property type="protein sequence ID" value="RZS33985.1"/>
    <property type="molecule type" value="Genomic_DNA"/>
</dbReference>
<evidence type="ECO:0000256" key="1">
    <source>
        <dbReference type="SAM" id="MobiDB-lite"/>
    </source>
</evidence>
<reference evidence="2 3" key="1">
    <citation type="submission" date="2019-02" db="EMBL/GenBank/DDBJ databases">
        <title>Genomic Encyclopedia of Type Strains, Phase IV (KMG-IV): sequencing the most valuable type-strain genomes for metagenomic binning, comparative biology and taxonomic classification.</title>
        <authorList>
            <person name="Goeker M."/>
        </authorList>
    </citation>
    <scope>NUCLEOTIDE SEQUENCE [LARGE SCALE GENOMIC DNA]</scope>
    <source>
        <strain evidence="2 3">DSM 101727</strain>
    </source>
</reference>
<gene>
    <name evidence="2" type="ORF">EV193_110135</name>
</gene>
<feature type="compositionally biased region" description="Basic and acidic residues" evidence="1">
    <location>
        <begin position="108"/>
        <end position="137"/>
    </location>
</feature>
<evidence type="ECO:0000313" key="3">
    <source>
        <dbReference type="Proteomes" id="UP000294257"/>
    </source>
</evidence>
<name>A0A4Q7KIF3_9PSEU</name>
<comment type="caution">
    <text evidence="2">The sequence shown here is derived from an EMBL/GenBank/DDBJ whole genome shotgun (WGS) entry which is preliminary data.</text>
</comment>
<dbReference type="RefSeq" id="WP_130347281.1">
    <property type="nucleotide sequence ID" value="NZ_SGWQ01000010.1"/>
</dbReference>
<accession>A0A4Q7KIF3</accession>
<organism evidence="2 3">
    <name type="scientific">Herbihabitans rhizosphaerae</name>
    <dbReference type="NCBI Taxonomy" id="1872711"/>
    <lineage>
        <taxon>Bacteria</taxon>
        <taxon>Bacillati</taxon>
        <taxon>Actinomycetota</taxon>
        <taxon>Actinomycetes</taxon>
        <taxon>Pseudonocardiales</taxon>
        <taxon>Pseudonocardiaceae</taxon>
        <taxon>Herbihabitans</taxon>
    </lineage>
</organism>
<feature type="region of interest" description="Disordered" evidence="1">
    <location>
        <begin position="100"/>
        <end position="137"/>
    </location>
</feature>
<keyword evidence="3" id="KW-1185">Reference proteome</keyword>
<evidence type="ECO:0000313" key="2">
    <source>
        <dbReference type="EMBL" id="RZS33985.1"/>
    </source>
</evidence>
<protein>
    <submittedName>
        <fullName evidence="2">Uncharacterized protein</fullName>
    </submittedName>
</protein>
<proteinExistence type="predicted"/>